<dbReference type="OrthoDB" id="3174539at2759"/>
<protein>
    <recommendedName>
        <fullName evidence="4">F-box domain-containing protein</fullName>
    </recommendedName>
</protein>
<dbReference type="STRING" id="205917.A0A4Y9ZCS7"/>
<dbReference type="EMBL" id="SEOQ01000019">
    <property type="protein sequence ID" value="TFY72284.1"/>
    <property type="molecule type" value="Genomic_DNA"/>
</dbReference>
<accession>A0A4Y9ZCS7</accession>
<keyword evidence="3" id="KW-1185">Reference proteome</keyword>
<evidence type="ECO:0000256" key="1">
    <source>
        <dbReference type="SAM" id="MobiDB-lite"/>
    </source>
</evidence>
<dbReference type="Proteomes" id="UP000298327">
    <property type="component" value="Unassembled WGS sequence"/>
</dbReference>
<gene>
    <name evidence="2" type="ORF">EVG20_g740</name>
</gene>
<feature type="compositionally biased region" description="Basic and acidic residues" evidence="1">
    <location>
        <begin position="16"/>
        <end position="32"/>
    </location>
</feature>
<dbReference type="InterPro" id="IPR032675">
    <property type="entry name" value="LRR_dom_sf"/>
</dbReference>
<feature type="compositionally biased region" description="Polar residues" evidence="1">
    <location>
        <begin position="1"/>
        <end position="15"/>
    </location>
</feature>
<reference evidence="2 3" key="1">
    <citation type="submission" date="2019-02" db="EMBL/GenBank/DDBJ databases">
        <title>Genome sequencing of the rare red list fungi Dentipellis fragilis.</title>
        <authorList>
            <person name="Buettner E."/>
            <person name="Kellner H."/>
        </authorList>
    </citation>
    <scope>NUCLEOTIDE SEQUENCE [LARGE SCALE GENOMIC DNA]</scope>
    <source>
        <strain evidence="2 3">DSM 105465</strain>
    </source>
</reference>
<sequence>MAKRSSAQIQKQQSNQDDKKVFTRTPHPDTEHAPNTLGLHFEVSDSRCLQVAEIVNIIIDILLPIPSTLIELDWEERDIEDDEYVGRSAVLSLARSCTYFVNPCMDALWYQQDSATPLLRILGVPDELLQKESKADDLIPEVIRQIDWDRFALYASRVRSLWVDEAVLYAPLLRALCSERQVLLPSLRQLFWKVEDADLFPYVSAFGSRTLKRLWCCPENWNPIHTAMSVPFASFLQGCRLEQVTFRGSTPLDSEVSLRETQMTSEAVKLLPPLCAFTSHFTLSPDAVLHLARMPGLKALRLGCNTMVPLVARDMPAPDFQIFPSLVRCKLHFYHVEVVTDLLHAFGDKRRIRRLAIMPETFTTANALAHLFAAVYRHCEVDVLSELFVMPWTAINIVGEQAIPIYPNVLTPLLAFTRMAHFSVHVQAAEWDDDLLASMAHSWPLLHTLSLVSLPKFSSTGEILSNVTPAGLIPLARQCPRLRSLSLDVAVPQNFWHHQKVRNWVHDKAEMPPLMSFYMTATPAGFSWRSQMVSFLSDIFPNIDWQCLALLC</sequence>
<proteinExistence type="predicted"/>
<evidence type="ECO:0000313" key="2">
    <source>
        <dbReference type="EMBL" id="TFY72284.1"/>
    </source>
</evidence>
<evidence type="ECO:0008006" key="4">
    <source>
        <dbReference type="Google" id="ProtNLM"/>
    </source>
</evidence>
<comment type="caution">
    <text evidence="2">The sequence shown here is derived from an EMBL/GenBank/DDBJ whole genome shotgun (WGS) entry which is preliminary data.</text>
</comment>
<name>A0A4Y9ZCS7_9AGAM</name>
<evidence type="ECO:0000313" key="3">
    <source>
        <dbReference type="Proteomes" id="UP000298327"/>
    </source>
</evidence>
<dbReference type="Gene3D" id="3.80.10.10">
    <property type="entry name" value="Ribonuclease Inhibitor"/>
    <property type="match status" value="1"/>
</dbReference>
<dbReference type="AlphaFoldDB" id="A0A4Y9ZCS7"/>
<organism evidence="2 3">
    <name type="scientific">Dentipellis fragilis</name>
    <dbReference type="NCBI Taxonomy" id="205917"/>
    <lineage>
        <taxon>Eukaryota</taxon>
        <taxon>Fungi</taxon>
        <taxon>Dikarya</taxon>
        <taxon>Basidiomycota</taxon>
        <taxon>Agaricomycotina</taxon>
        <taxon>Agaricomycetes</taxon>
        <taxon>Russulales</taxon>
        <taxon>Hericiaceae</taxon>
        <taxon>Dentipellis</taxon>
    </lineage>
</organism>
<feature type="region of interest" description="Disordered" evidence="1">
    <location>
        <begin position="1"/>
        <end position="35"/>
    </location>
</feature>